<reference evidence="1" key="1">
    <citation type="journal article" date="2011" name="PLoS ONE">
        <title>Genome of a low-salinity ammonia-oxidizing archaeon determined by single-cell and metagenomic analysis.</title>
        <authorList>
            <person name="Blainey P.C."/>
            <person name="Mosier A.C."/>
            <person name="Potanina A."/>
            <person name="Francis C.A."/>
            <person name="Quake S.R."/>
        </authorList>
    </citation>
    <scope>NUCLEOTIDE SEQUENCE [LARGE SCALE GENOMIC DNA]</scope>
    <source>
        <strain evidence="1">SFB1</strain>
    </source>
</reference>
<accession>F3KJV8</accession>
<name>F3KJV8_9ARCH</name>
<evidence type="ECO:0000313" key="1">
    <source>
        <dbReference type="EMBL" id="EGG42322.1"/>
    </source>
</evidence>
<gene>
    <name evidence="1" type="ORF">Nlim_0767</name>
</gene>
<dbReference type="EMBL" id="AEGP01000030">
    <property type="protein sequence ID" value="EGG42322.1"/>
    <property type="molecule type" value="Genomic_DNA"/>
</dbReference>
<dbReference type="STRING" id="886738.Nlim_0767"/>
<organism evidence="1">
    <name type="scientific">Candidatus Nitrosarchaeum limnium SFB1</name>
    <dbReference type="NCBI Taxonomy" id="886738"/>
    <lineage>
        <taxon>Archaea</taxon>
        <taxon>Nitrososphaerota</taxon>
        <taxon>Nitrososphaeria</taxon>
        <taxon>Nitrosopumilales</taxon>
        <taxon>Nitrosopumilaceae</taxon>
        <taxon>Nitrosarchaeum</taxon>
    </lineage>
</organism>
<protein>
    <submittedName>
        <fullName evidence="1">Uncharacterized protein</fullName>
    </submittedName>
</protein>
<comment type="caution">
    <text evidence="1">The sequence shown here is derived from an EMBL/GenBank/DDBJ whole genome shotgun (WGS) entry which is preliminary data.</text>
</comment>
<proteinExistence type="predicted"/>
<sequence>MEENKYNSLIEKIATMIENDGVSVDEQNIQKLQKYKEHVKSNSNLTDDDSMEIVYESLLYLKLKNSDSGDPLQKGDEFGAGFS</sequence>
<dbReference type="AlphaFoldDB" id="F3KJV8"/>
<dbReference type="HOGENOM" id="CLU_2534497_0_0_2"/>
<dbReference type="Proteomes" id="UP000004348">
    <property type="component" value="Chromosome"/>
</dbReference>